<accession>A0A1F7X533</accession>
<evidence type="ECO:0000313" key="10">
    <source>
        <dbReference type="EMBL" id="OGM09405.1"/>
    </source>
</evidence>
<comment type="caution">
    <text evidence="10">The sequence shown here is derived from an EMBL/GenBank/DDBJ whole genome shotgun (WGS) entry which is preliminary data.</text>
</comment>
<evidence type="ECO:0000259" key="9">
    <source>
        <dbReference type="Pfam" id="PF13231"/>
    </source>
</evidence>
<comment type="subcellular location">
    <subcellularLocation>
        <location evidence="1">Cell membrane</location>
        <topology evidence="1">Multi-pass membrane protein</topology>
    </subcellularLocation>
</comment>
<feature type="transmembrane region" description="Helical" evidence="8">
    <location>
        <begin position="140"/>
        <end position="157"/>
    </location>
</feature>
<protein>
    <recommendedName>
        <fullName evidence="9">Glycosyltransferase RgtA/B/C/D-like domain-containing protein</fullName>
    </recommendedName>
</protein>
<feature type="transmembrane region" description="Helical" evidence="8">
    <location>
        <begin position="87"/>
        <end position="106"/>
    </location>
</feature>
<dbReference type="InterPro" id="IPR050297">
    <property type="entry name" value="LipidA_mod_glycosyltrf_83"/>
</dbReference>
<feature type="transmembrane region" description="Helical" evidence="8">
    <location>
        <begin position="348"/>
        <end position="368"/>
    </location>
</feature>
<evidence type="ECO:0000256" key="6">
    <source>
        <dbReference type="ARBA" id="ARBA00022989"/>
    </source>
</evidence>
<keyword evidence="4" id="KW-0808">Transferase</keyword>
<dbReference type="GO" id="GO:0005886">
    <property type="term" value="C:plasma membrane"/>
    <property type="evidence" value="ECO:0007669"/>
    <property type="project" value="UniProtKB-SubCell"/>
</dbReference>
<dbReference type="Pfam" id="PF13231">
    <property type="entry name" value="PMT_2"/>
    <property type="match status" value="1"/>
</dbReference>
<keyword evidence="5 8" id="KW-0812">Transmembrane</keyword>
<evidence type="ECO:0000256" key="2">
    <source>
        <dbReference type="ARBA" id="ARBA00022475"/>
    </source>
</evidence>
<dbReference type="PANTHER" id="PTHR33908">
    <property type="entry name" value="MANNOSYLTRANSFERASE YKCB-RELATED"/>
    <property type="match status" value="1"/>
</dbReference>
<sequence length="475" mass="53225">MKSIWLVLLILAASFLLFSYKITQVPPGINGDEASIAYNAVLLADSGRVEAGNRFPLFIATGSDWKQPATFYLTVAAFKIFGPSYEVLRGVSVFIALTGAVLLFFLAKQLLGVSAGIVAILLFVSTPIILIQSHLALENIAPLPFVTIWLWMLIKYTKKADTKYLVFAGIALGAGIFSYYGMRLIVPVLAAMTIVYIRKTRAVLSFLGGTAPFILLLAWAYFHYPGAVFGNNSFIPITSYQQFILPYLSIFDPVFLFLKGDATIYHSTGTTGMFLLASLPLFVLGVVKGIREKSNIYRFLLICFLLAPILYVFVGESYRASRLLALIPFYILISTLGFVYLTTIKSRAFKLLGIVGVIILIVFNYVSFAKDYWYSYPERAIKSFSSPWHSIYKVLSEKYKEGYKIYLLTDMAGGREDIKFFQAAYLFTFSEWRKGEEILPKSALLAYPDLLSPKEKSGLKEIYTNSFAQSIFLKE</sequence>
<evidence type="ECO:0000256" key="4">
    <source>
        <dbReference type="ARBA" id="ARBA00022679"/>
    </source>
</evidence>
<feature type="transmembrane region" description="Helical" evidence="8">
    <location>
        <begin position="113"/>
        <end position="134"/>
    </location>
</feature>
<proteinExistence type="predicted"/>
<evidence type="ECO:0000313" key="11">
    <source>
        <dbReference type="Proteomes" id="UP000176778"/>
    </source>
</evidence>
<keyword evidence="6 8" id="KW-1133">Transmembrane helix</keyword>
<organism evidence="10 11">
    <name type="scientific">Candidatus Woesebacteria bacterium RBG_13_46_13</name>
    <dbReference type="NCBI Taxonomy" id="1802479"/>
    <lineage>
        <taxon>Bacteria</taxon>
        <taxon>Candidatus Woeseibacteriota</taxon>
    </lineage>
</organism>
<dbReference type="STRING" id="1802479.A2Y68_00330"/>
<feature type="domain" description="Glycosyltransferase RgtA/B/C/D-like" evidence="9">
    <location>
        <begin position="68"/>
        <end position="219"/>
    </location>
</feature>
<feature type="transmembrane region" description="Helical" evidence="8">
    <location>
        <begin position="202"/>
        <end position="222"/>
    </location>
</feature>
<evidence type="ECO:0000256" key="5">
    <source>
        <dbReference type="ARBA" id="ARBA00022692"/>
    </source>
</evidence>
<dbReference type="Proteomes" id="UP000176778">
    <property type="component" value="Unassembled WGS sequence"/>
</dbReference>
<keyword evidence="2" id="KW-1003">Cell membrane</keyword>
<feature type="transmembrane region" description="Helical" evidence="8">
    <location>
        <begin position="320"/>
        <end position="341"/>
    </location>
</feature>
<dbReference type="InterPro" id="IPR038731">
    <property type="entry name" value="RgtA/B/C-like"/>
</dbReference>
<evidence type="ECO:0000256" key="3">
    <source>
        <dbReference type="ARBA" id="ARBA00022676"/>
    </source>
</evidence>
<evidence type="ECO:0000256" key="1">
    <source>
        <dbReference type="ARBA" id="ARBA00004651"/>
    </source>
</evidence>
<keyword evidence="7 8" id="KW-0472">Membrane</keyword>
<gene>
    <name evidence="10" type="ORF">A2Y68_00330</name>
</gene>
<feature type="transmembrane region" description="Helical" evidence="8">
    <location>
        <begin position="264"/>
        <end position="284"/>
    </location>
</feature>
<dbReference type="AlphaFoldDB" id="A0A1F7X533"/>
<evidence type="ECO:0000256" key="8">
    <source>
        <dbReference type="SAM" id="Phobius"/>
    </source>
</evidence>
<feature type="transmembrane region" description="Helical" evidence="8">
    <location>
        <begin position="296"/>
        <end position="314"/>
    </location>
</feature>
<evidence type="ECO:0000256" key="7">
    <source>
        <dbReference type="ARBA" id="ARBA00023136"/>
    </source>
</evidence>
<dbReference type="EMBL" id="MGFR01000005">
    <property type="protein sequence ID" value="OGM09405.1"/>
    <property type="molecule type" value="Genomic_DNA"/>
</dbReference>
<dbReference type="GO" id="GO:0016763">
    <property type="term" value="F:pentosyltransferase activity"/>
    <property type="evidence" value="ECO:0007669"/>
    <property type="project" value="TreeGrafter"/>
</dbReference>
<reference evidence="10 11" key="1">
    <citation type="journal article" date="2016" name="Nat. Commun.">
        <title>Thousands of microbial genomes shed light on interconnected biogeochemical processes in an aquifer system.</title>
        <authorList>
            <person name="Anantharaman K."/>
            <person name="Brown C.T."/>
            <person name="Hug L.A."/>
            <person name="Sharon I."/>
            <person name="Castelle C.J."/>
            <person name="Probst A.J."/>
            <person name="Thomas B.C."/>
            <person name="Singh A."/>
            <person name="Wilkins M.J."/>
            <person name="Karaoz U."/>
            <person name="Brodie E.L."/>
            <person name="Williams K.H."/>
            <person name="Hubbard S.S."/>
            <person name="Banfield J.F."/>
        </authorList>
    </citation>
    <scope>NUCLEOTIDE SEQUENCE [LARGE SCALE GENOMIC DNA]</scope>
</reference>
<keyword evidence="3" id="KW-0328">Glycosyltransferase</keyword>
<name>A0A1F7X533_9BACT</name>
<feature type="transmembrane region" description="Helical" evidence="8">
    <location>
        <begin position="164"/>
        <end position="182"/>
    </location>
</feature>
<dbReference type="GO" id="GO:0009103">
    <property type="term" value="P:lipopolysaccharide biosynthetic process"/>
    <property type="evidence" value="ECO:0007669"/>
    <property type="project" value="UniProtKB-ARBA"/>
</dbReference>
<dbReference type="PANTHER" id="PTHR33908:SF11">
    <property type="entry name" value="MEMBRANE PROTEIN"/>
    <property type="match status" value="1"/>
</dbReference>